<feature type="region of interest" description="Disordered" evidence="1">
    <location>
        <begin position="46"/>
        <end position="80"/>
    </location>
</feature>
<comment type="caution">
    <text evidence="2">The sequence shown here is derived from an EMBL/GenBank/DDBJ whole genome shotgun (WGS) entry which is preliminary data.</text>
</comment>
<proteinExistence type="predicted"/>
<evidence type="ECO:0000313" key="2">
    <source>
        <dbReference type="EMBL" id="EMI23958.1"/>
    </source>
</evidence>
<organism evidence="2 3">
    <name type="scientific">Rhodopirellula europaea SH398</name>
    <dbReference type="NCBI Taxonomy" id="1263868"/>
    <lineage>
        <taxon>Bacteria</taxon>
        <taxon>Pseudomonadati</taxon>
        <taxon>Planctomycetota</taxon>
        <taxon>Planctomycetia</taxon>
        <taxon>Pirellulales</taxon>
        <taxon>Pirellulaceae</taxon>
        <taxon>Rhodopirellula</taxon>
    </lineage>
</organism>
<evidence type="ECO:0000313" key="3">
    <source>
        <dbReference type="Proteomes" id="UP000011996"/>
    </source>
</evidence>
<dbReference type="PATRIC" id="fig|1263868.3.peg.5957"/>
<name>M5RX80_9BACT</name>
<sequence length="80" mass="8617">MNSIRRTSPFTDSVSHLLKNKEMNLIRFAMLGLVACSLTITGCGSDEPTVVTGHEEMSPEDVAAENSTADPTAEVNGEQY</sequence>
<accession>M5RX80</accession>
<dbReference type="STRING" id="1263868.RESH_05494"/>
<dbReference type="AlphaFoldDB" id="M5RX80"/>
<reference evidence="2 3" key="1">
    <citation type="journal article" date="2013" name="Mar. Genomics">
        <title>Expression of sulfatases in Rhodopirellula baltica and the diversity of sulfatases in the genus Rhodopirellula.</title>
        <authorList>
            <person name="Wegner C.E."/>
            <person name="Richter-Heitmann T."/>
            <person name="Klindworth A."/>
            <person name="Klockow C."/>
            <person name="Richter M."/>
            <person name="Achstetter T."/>
            <person name="Glockner F.O."/>
            <person name="Harder J."/>
        </authorList>
    </citation>
    <scope>NUCLEOTIDE SEQUENCE [LARGE SCALE GENOMIC DNA]</scope>
    <source>
        <strain evidence="2 3">SH398</strain>
    </source>
</reference>
<dbReference type="EMBL" id="ANOF01000177">
    <property type="protein sequence ID" value="EMI23958.1"/>
    <property type="molecule type" value="Genomic_DNA"/>
</dbReference>
<evidence type="ECO:0000256" key="1">
    <source>
        <dbReference type="SAM" id="MobiDB-lite"/>
    </source>
</evidence>
<protein>
    <submittedName>
        <fullName evidence="2">Secreted protein</fullName>
    </submittedName>
</protein>
<dbReference type="Proteomes" id="UP000011996">
    <property type="component" value="Unassembled WGS sequence"/>
</dbReference>
<gene>
    <name evidence="2" type="ORF">RESH_05494</name>
</gene>